<accession>A0A8J2SUM9</accession>
<dbReference type="InterPro" id="IPR036291">
    <property type="entry name" value="NAD(P)-bd_dom_sf"/>
</dbReference>
<feature type="signal peptide" evidence="1">
    <location>
        <begin position="1"/>
        <end position="18"/>
    </location>
</feature>
<dbReference type="AlphaFoldDB" id="A0A8J2SUM9"/>
<proteinExistence type="predicted"/>
<dbReference type="InterPro" id="IPR005097">
    <property type="entry name" value="Sacchrp_dh_NADP-bd"/>
</dbReference>
<feature type="domain" description="Saccharopine dehydrogenase NADP binding" evidence="2">
    <location>
        <begin position="24"/>
        <end position="132"/>
    </location>
</feature>
<reference evidence="3" key="1">
    <citation type="submission" date="2021-11" db="EMBL/GenBank/DDBJ databases">
        <authorList>
            <consortium name="Genoscope - CEA"/>
            <person name="William W."/>
        </authorList>
    </citation>
    <scope>NUCLEOTIDE SEQUENCE</scope>
</reference>
<keyword evidence="4" id="KW-1185">Reference proteome</keyword>
<dbReference type="Proteomes" id="UP000789595">
    <property type="component" value="Unassembled WGS sequence"/>
</dbReference>
<name>A0A8J2SUM9_9STRA</name>
<keyword evidence="1" id="KW-0732">Signal</keyword>
<evidence type="ECO:0000313" key="4">
    <source>
        <dbReference type="Proteomes" id="UP000789595"/>
    </source>
</evidence>
<dbReference type="PANTHER" id="PTHR43796:SF2">
    <property type="entry name" value="CARBOXYNORSPERMIDINE SYNTHASE"/>
    <property type="match status" value="1"/>
</dbReference>
<gene>
    <name evidence="3" type="ORF">PECAL_5P12890</name>
</gene>
<evidence type="ECO:0000313" key="3">
    <source>
        <dbReference type="EMBL" id="CAH0376683.1"/>
    </source>
</evidence>
<feature type="chain" id="PRO_5035221739" description="Saccharopine dehydrogenase NADP binding domain-containing protein" evidence="1">
    <location>
        <begin position="19"/>
        <end position="394"/>
    </location>
</feature>
<dbReference type="Gene3D" id="3.40.50.720">
    <property type="entry name" value="NAD(P)-binding Rossmann-like Domain"/>
    <property type="match status" value="1"/>
</dbReference>
<dbReference type="PANTHER" id="PTHR43796">
    <property type="entry name" value="CARBOXYNORSPERMIDINE SYNTHASE"/>
    <property type="match status" value="1"/>
</dbReference>
<protein>
    <recommendedName>
        <fullName evidence="2">Saccharopine dehydrogenase NADP binding domain-containing protein</fullName>
    </recommendedName>
</protein>
<dbReference type="OrthoDB" id="10268090at2759"/>
<organism evidence="3 4">
    <name type="scientific">Pelagomonas calceolata</name>
    <dbReference type="NCBI Taxonomy" id="35677"/>
    <lineage>
        <taxon>Eukaryota</taxon>
        <taxon>Sar</taxon>
        <taxon>Stramenopiles</taxon>
        <taxon>Ochrophyta</taxon>
        <taxon>Pelagophyceae</taxon>
        <taxon>Pelagomonadales</taxon>
        <taxon>Pelagomonadaceae</taxon>
        <taxon>Pelagomonas</taxon>
    </lineage>
</organism>
<evidence type="ECO:0000256" key="1">
    <source>
        <dbReference type="SAM" id="SignalP"/>
    </source>
</evidence>
<dbReference type="EMBL" id="CAKKNE010000005">
    <property type="protein sequence ID" value="CAH0376683.1"/>
    <property type="molecule type" value="Genomic_DNA"/>
</dbReference>
<evidence type="ECO:0000259" key="2">
    <source>
        <dbReference type="Pfam" id="PF03435"/>
    </source>
</evidence>
<comment type="caution">
    <text evidence="3">The sequence shown here is derived from an EMBL/GenBank/DDBJ whole genome shotgun (WGS) entry which is preliminary data.</text>
</comment>
<dbReference type="Pfam" id="PF03435">
    <property type="entry name" value="Sacchrp_dh_NADP"/>
    <property type="match status" value="1"/>
</dbReference>
<dbReference type="SUPFAM" id="SSF51735">
    <property type="entry name" value="NAD(P)-binding Rossmann-fold domains"/>
    <property type="match status" value="1"/>
</dbReference>
<sequence length="394" mass="41656">MPKLPALLCCTCTALTLALAPPSVLIVGGTGRIGTAVAIHLLQRRPELQITLAGRSAERGRAAAVEVAAEVAAEAADCGFLELDYRDAAAMRAACEGQDAVVHVAGPFVGQNKLEPLKAAIASETPVYVDVSDPLEYIDEAKALDARKTSALLCAGAFPGFSNVLAVEAAHLLGEPVKDLNFSYFTAGLGGSGAINLDITNYGFGPPVPRIVAGEATRTENYAGTDFGTIAYDGLNAECWAWPFPEAATTGEFLKITGSSRAGMGTAPAIWNTVLRLMVAVVPRKWWSSKRFSEGLARFSEPLVRVTDAFVGEAHAMRVDVSSATSERSVAAVQRHDSFRRCVGQSCAEFVLDALDQATPGVALPEERYADRAPRERILARLSTTPGTTGYRVG</sequence>